<dbReference type="Proteomes" id="UP000053593">
    <property type="component" value="Unassembled WGS sequence"/>
</dbReference>
<dbReference type="OrthoDB" id="409121at2759"/>
<proteinExistence type="predicted"/>
<dbReference type="PANTHER" id="PTHR35569">
    <property type="entry name" value="CYANAMIDE HYDRATASE DDI2-RELATED"/>
    <property type="match status" value="1"/>
</dbReference>
<gene>
    <name evidence="1" type="ORF">GYMLUDRAFT_250147</name>
</gene>
<dbReference type="Gene3D" id="1.10.3210.10">
    <property type="entry name" value="Hypothetical protein af1432"/>
    <property type="match status" value="1"/>
</dbReference>
<dbReference type="PANTHER" id="PTHR35569:SF1">
    <property type="entry name" value="CYANAMIDE HYDRATASE DDI2-RELATED"/>
    <property type="match status" value="1"/>
</dbReference>
<evidence type="ECO:0000313" key="1">
    <source>
        <dbReference type="EMBL" id="KIK53685.1"/>
    </source>
</evidence>
<dbReference type="HOGENOM" id="CLU_100291_0_0_1"/>
<organism evidence="1 2">
    <name type="scientific">Collybiopsis luxurians FD-317 M1</name>
    <dbReference type="NCBI Taxonomy" id="944289"/>
    <lineage>
        <taxon>Eukaryota</taxon>
        <taxon>Fungi</taxon>
        <taxon>Dikarya</taxon>
        <taxon>Basidiomycota</taxon>
        <taxon>Agaricomycotina</taxon>
        <taxon>Agaricomycetes</taxon>
        <taxon>Agaricomycetidae</taxon>
        <taxon>Agaricales</taxon>
        <taxon>Marasmiineae</taxon>
        <taxon>Omphalotaceae</taxon>
        <taxon>Collybiopsis</taxon>
        <taxon>Collybiopsis luxurians</taxon>
    </lineage>
</organism>
<dbReference type="EMBL" id="KN834825">
    <property type="protein sequence ID" value="KIK53685.1"/>
    <property type="molecule type" value="Genomic_DNA"/>
</dbReference>
<sequence>MPLPEKFDAFVPSNFVELLAQSDFQPVPLKLAELRELDSSIVTFGGSLNLAEKLYSQFLFNHCQRCYYFALAILSNGFPSNSPSVPQIPRETVVKELYLTCLLHDFGLSTHVDATTHPAHDMTFEFHGGIMAYEHLRAEYISTHQLNDIHIADITQSIMLHCAPFEHSKSSALGMLIQLSAFLDMFGYGAFGPDSVEKLIHRDTVQEIEQAFPRDDMAQLDQGFQIMFEEKPNCFAGHFPLYMTKERPLIGSDPVADSH</sequence>
<keyword evidence="2" id="KW-1185">Reference proteome</keyword>
<evidence type="ECO:0008006" key="3">
    <source>
        <dbReference type="Google" id="ProtNLM"/>
    </source>
</evidence>
<dbReference type="AlphaFoldDB" id="A0A0D0ATA4"/>
<protein>
    <recommendedName>
        <fullName evidence="3">HD domain-containing protein</fullName>
    </recommendedName>
</protein>
<dbReference type="SUPFAM" id="SSF109604">
    <property type="entry name" value="HD-domain/PDEase-like"/>
    <property type="match status" value="1"/>
</dbReference>
<evidence type="ECO:0000313" key="2">
    <source>
        <dbReference type="Proteomes" id="UP000053593"/>
    </source>
</evidence>
<name>A0A0D0ATA4_9AGAR</name>
<accession>A0A0D0ATA4</accession>
<reference evidence="1 2" key="1">
    <citation type="submission" date="2014-04" db="EMBL/GenBank/DDBJ databases">
        <title>Evolutionary Origins and Diversification of the Mycorrhizal Mutualists.</title>
        <authorList>
            <consortium name="DOE Joint Genome Institute"/>
            <consortium name="Mycorrhizal Genomics Consortium"/>
            <person name="Kohler A."/>
            <person name="Kuo A."/>
            <person name="Nagy L.G."/>
            <person name="Floudas D."/>
            <person name="Copeland A."/>
            <person name="Barry K.W."/>
            <person name="Cichocki N."/>
            <person name="Veneault-Fourrey C."/>
            <person name="LaButti K."/>
            <person name="Lindquist E.A."/>
            <person name="Lipzen A."/>
            <person name="Lundell T."/>
            <person name="Morin E."/>
            <person name="Murat C."/>
            <person name="Riley R."/>
            <person name="Ohm R."/>
            <person name="Sun H."/>
            <person name="Tunlid A."/>
            <person name="Henrissat B."/>
            <person name="Grigoriev I.V."/>
            <person name="Hibbett D.S."/>
            <person name="Martin F."/>
        </authorList>
    </citation>
    <scope>NUCLEOTIDE SEQUENCE [LARGE SCALE GENOMIC DNA]</scope>
    <source>
        <strain evidence="1 2">FD-317 M1</strain>
    </source>
</reference>